<evidence type="ECO:0000256" key="6">
    <source>
        <dbReference type="ARBA" id="ARBA00022741"/>
    </source>
</evidence>
<proteinExistence type="inferred from homology"/>
<dbReference type="PANTHER" id="PTHR43692:SF1">
    <property type="entry name" value="UDP-N-ACETYLMURAMOYLALANINE--D-GLUTAMATE LIGASE"/>
    <property type="match status" value="1"/>
</dbReference>
<evidence type="ECO:0000313" key="13">
    <source>
        <dbReference type="EMBL" id="ACQ80662.1"/>
    </source>
</evidence>
<dbReference type="Pfam" id="PF02875">
    <property type="entry name" value="Mur_ligase_C"/>
    <property type="match status" value="1"/>
</dbReference>
<comment type="catalytic activity">
    <reaction evidence="9 10">
        <text>UDP-N-acetyl-alpha-D-muramoyl-L-alanine + D-glutamate + ATP = UDP-N-acetyl-alpha-D-muramoyl-L-alanyl-D-glutamate + ADP + phosphate + H(+)</text>
        <dbReference type="Rhea" id="RHEA:16429"/>
        <dbReference type="ChEBI" id="CHEBI:15378"/>
        <dbReference type="ChEBI" id="CHEBI:29986"/>
        <dbReference type="ChEBI" id="CHEBI:30616"/>
        <dbReference type="ChEBI" id="CHEBI:43474"/>
        <dbReference type="ChEBI" id="CHEBI:83898"/>
        <dbReference type="ChEBI" id="CHEBI:83900"/>
        <dbReference type="ChEBI" id="CHEBI:456216"/>
        <dbReference type="EC" id="6.3.2.9"/>
    </reaction>
</comment>
<dbReference type="Gene3D" id="3.40.50.720">
    <property type="entry name" value="NAD(P)-binding Rossmann-like Domain"/>
    <property type="match status" value="1"/>
</dbReference>
<evidence type="ECO:0000256" key="1">
    <source>
        <dbReference type="ARBA" id="ARBA00004496"/>
    </source>
</evidence>
<dbReference type="SUPFAM" id="SSF51984">
    <property type="entry name" value="MurCD N-terminal domain"/>
    <property type="match status" value="1"/>
</dbReference>
<dbReference type="UniPathway" id="UPA00219"/>
<dbReference type="GO" id="GO:0004326">
    <property type="term" value="F:tetrahydrofolylpolyglutamate synthase activity"/>
    <property type="evidence" value="ECO:0007669"/>
    <property type="project" value="InterPro"/>
</dbReference>
<evidence type="ECO:0000256" key="7">
    <source>
        <dbReference type="ARBA" id="ARBA00022840"/>
    </source>
</evidence>
<keyword evidence="5 9" id="KW-0132">Cell division</keyword>
<dbReference type="AlphaFoldDB" id="C5BW61"/>
<keyword evidence="8 9" id="KW-0131">Cell cycle</keyword>
<dbReference type="Gene3D" id="3.40.1190.10">
    <property type="entry name" value="Mur-like, catalytic domain"/>
    <property type="match status" value="1"/>
</dbReference>
<dbReference type="EMBL" id="CP001618">
    <property type="protein sequence ID" value="ACQ80662.1"/>
    <property type="molecule type" value="Genomic_DNA"/>
</dbReference>
<keyword evidence="3 9" id="KW-0963">Cytoplasm</keyword>
<evidence type="ECO:0000313" key="14">
    <source>
        <dbReference type="Proteomes" id="UP000007962"/>
    </source>
</evidence>
<reference evidence="13 14" key="1">
    <citation type="journal article" date="2009" name="Stand. Genomic Sci.">
        <title>Complete genome sequence of Beutenbergia cavernae type strain (HKI 0122).</title>
        <authorList>
            <person name="Land M."/>
            <person name="Pukall R."/>
            <person name="Abt B."/>
            <person name="Goker M."/>
            <person name="Rohde M."/>
            <person name="Glavina Del Rio T."/>
            <person name="Tice H."/>
            <person name="Copeland A."/>
            <person name="Cheng J.F."/>
            <person name="Lucas S."/>
            <person name="Chen F."/>
            <person name="Nolan M."/>
            <person name="Bruce D."/>
            <person name="Goodwin L."/>
            <person name="Pitluck S."/>
            <person name="Ivanova N."/>
            <person name="Mavromatis K."/>
            <person name="Ovchinnikova G."/>
            <person name="Pati A."/>
            <person name="Chen A."/>
            <person name="Palaniappan K."/>
            <person name="Hauser L."/>
            <person name="Chang Y.J."/>
            <person name="Jefferies C.C."/>
            <person name="Saunders E."/>
            <person name="Brettin T."/>
            <person name="Detter J.C."/>
            <person name="Han C."/>
            <person name="Chain P."/>
            <person name="Bristow J."/>
            <person name="Eisen J.A."/>
            <person name="Markowitz V."/>
            <person name="Hugenholtz P."/>
            <person name="Kyrpides N.C."/>
            <person name="Klenk H.P."/>
            <person name="Lapidus A."/>
        </authorList>
    </citation>
    <scope>NUCLEOTIDE SEQUENCE [LARGE SCALE GENOMIC DNA]</scope>
    <source>
        <strain evidence="14">ATCC BAA-8 / DSM 12333 / NBRC 16432</strain>
    </source>
</reference>
<dbReference type="EC" id="6.3.2.9" evidence="9 10"/>
<dbReference type="InterPro" id="IPR013221">
    <property type="entry name" value="Mur_ligase_cen"/>
</dbReference>
<dbReference type="SUPFAM" id="SSF53244">
    <property type="entry name" value="MurD-like peptide ligases, peptide-binding domain"/>
    <property type="match status" value="1"/>
</dbReference>
<keyword evidence="6 9" id="KW-0547">Nucleotide-binding</keyword>
<dbReference type="HOGENOM" id="CLU_032540_0_0_11"/>
<dbReference type="InterPro" id="IPR004101">
    <property type="entry name" value="Mur_ligase_C"/>
</dbReference>
<comment type="function">
    <text evidence="9 10">Cell wall formation. Catalyzes the addition of glutamate to the nucleotide precursor UDP-N-acetylmuramoyl-L-alanine (UMA).</text>
</comment>
<evidence type="ECO:0000256" key="8">
    <source>
        <dbReference type="ARBA" id="ARBA00023306"/>
    </source>
</evidence>
<keyword evidence="4 9" id="KW-0436">Ligase</keyword>
<gene>
    <name evidence="9" type="primary">murD</name>
    <name evidence="13" type="ordered locus">Bcav_2412</name>
</gene>
<dbReference type="eggNOG" id="COG0771">
    <property type="taxonomic scope" value="Bacteria"/>
</dbReference>
<dbReference type="GO" id="GO:0005737">
    <property type="term" value="C:cytoplasm"/>
    <property type="evidence" value="ECO:0007669"/>
    <property type="project" value="UniProtKB-SubCell"/>
</dbReference>
<dbReference type="STRING" id="471853.Bcav_2412"/>
<keyword evidence="14" id="KW-1185">Reference proteome</keyword>
<dbReference type="Proteomes" id="UP000007962">
    <property type="component" value="Chromosome"/>
</dbReference>
<dbReference type="Pfam" id="PF08245">
    <property type="entry name" value="Mur_ligase_M"/>
    <property type="match status" value="1"/>
</dbReference>
<dbReference type="NCBIfam" id="TIGR01087">
    <property type="entry name" value="murD"/>
    <property type="match status" value="1"/>
</dbReference>
<sequence>MSGSGGGPDRAAFSGARALVVGLGTSGEAAARVLAQLGAHVVAVDSRADVAARAAEALPGVTVLDADGDETALAERALATSPRLVVAGPGLAPSSPLLAVPRDAGLEIWSEVELAWRVRADDAPWLTLTGTNGKTTTVEMLSSILTADGRLAPAVGNVGTPISAVALYGAPDAHGVVRPPDAYAVELSSFQLHHTFTVEPTASACLNISPDHLDWHGTFDAYRADKARVYARTRAACVYSTWDPATRAMVEEADVAEGARAIGARLGVPGLGEVGLVEDVIVDRAFHAARHIEGVALAEADDLAHLARPGIGVPVHVLQNALVAAALARAAGVTPSAVATGLRAYAPGAHRIEAVAVLDGVTYVDDSKATNAHAASASLAALEPGRGVWIAGGLAKGATFDELVAARSDRLRGVVLIGVDATPWADALRRHAPEVPVIAVVPGETEDVMSAAVARARALARPGDTVLLAPAGASHDQFASYAARGDAFAAAVRALEGGRAGEVVP</sequence>
<keyword evidence="9 10" id="KW-0573">Peptidoglycan synthesis</keyword>
<dbReference type="SUPFAM" id="SSF53623">
    <property type="entry name" value="MurD-like peptide ligases, catalytic domain"/>
    <property type="match status" value="1"/>
</dbReference>
<dbReference type="GO" id="GO:0009252">
    <property type="term" value="P:peptidoglycan biosynthetic process"/>
    <property type="evidence" value="ECO:0007669"/>
    <property type="project" value="UniProtKB-UniRule"/>
</dbReference>
<dbReference type="PANTHER" id="PTHR43692">
    <property type="entry name" value="UDP-N-ACETYLMURAMOYLALANINE--D-GLUTAMATE LIGASE"/>
    <property type="match status" value="1"/>
</dbReference>
<dbReference type="GO" id="GO:0005524">
    <property type="term" value="F:ATP binding"/>
    <property type="evidence" value="ECO:0007669"/>
    <property type="project" value="UniProtKB-UniRule"/>
</dbReference>
<comment type="similarity">
    <text evidence="9">Belongs to the MurCDEF family.</text>
</comment>
<feature type="domain" description="Mur ligase central" evidence="12">
    <location>
        <begin position="129"/>
        <end position="253"/>
    </location>
</feature>
<keyword evidence="7 9" id="KW-0067">ATP-binding</keyword>
<dbReference type="PROSITE" id="PS01011">
    <property type="entry name" value="FOLYLPOLYGLU_SYNT_1"/>
    <property type="match status" value="1"/>
</dbReference>
<keyword evidence="9 10" id="KW-0133">Cell shape</keyword>
<evidence type="ECO:0000256" key="9">
    <source>
        <dbReference type="HAMAP-Rule" id="MF_00639"/>
    </source>
</evidence>
<comment type="pathway">
    <text evidence="2 9 10">Cell wall biogenesis; peptidoglycan biosynthesis.</text>
</comment>
<dbReference type="Gene3D" id="3.90.190.20">
    <property type="entry name" value="Mur ligase, C-terminal domain"/>
    <property type="match status" value="1"/>
</dbReference>
<dbReference type="HAMAP" id="MF_00639">
    <property type="entry name" value="MurD"/>
    <property type="match status" value="1"/>
</dbReference>
<dbReference type="GO" id="GO:0071555">
    <property type="term" value="P:cell wall organization"/>
    <property type="evidence" value="ECO:0007669"/>
    <property type="project" value="UniProtKB-KW"/>
</dbReference>
<dbReference type="GO" id="GO:0008360">
    <property type="term" value="P:regulation of cell shape"/>
    <property type="evidence" value="ECO:0007669"/>
    <property type="project" value="UniProtKB-KW"/>
</dbReference>
<evidence type="ECO:0000256" key="5">
    <source>
        <dbReference type="ARBA" id="ARBA00022618"/>
    </source>
</evidence>
<dbReference type="GO" id="GO:0051301">
    <property type="term" value="P:cell division"/>
    <property type="evidence" value="ECO:0007669"/>
    <property type="project" value="UniProtKB-KW"/>
</dbReference>
<dbReference type="InterPro" id="IPR005762">
    <property type="entry name" value="MurD"/>
</dbReference>
<dbReference type="GO" id="GO:0008764">
    <property type="term" value="F:UDP-N-acetylmuramoylalanine-D-glutamate ligase activity"/>
    <property type="evidence" value="ECO:0007669"/>
    <property type="project" value="UniProtKB-UniRule"/>
</dbReference>
<accession>C5BW61</accession>
<evidence type="ECO:0000259" key="12">
    <source>
        <dbReference type="Pfam" id="PF08245"/>
    </source>
</evidence>
<feature type="domain" description="Mur ligase C-terminal" evidence="11">
    <location>
        <begin position="350"/>
        <end position="472"/>
    </location>
</feature>
<organism evidence="13 14">
    <name type="scientific">Beutenbergia cavernae (strain ATCC BAA-8 / DSM 12333 / CCUG 43141 / JCM 11478 / NBRC 16432 / NCIMB 13614 / HKI 0122)</name>
    <dbReference type="NCBI Taxonomy" id="471853"/>
    <lineage>
        <taxon>Bacteria</taxon>
        <taxon>Bacillati</taxon>
        <taxon>Actinomycetota</taxon>
        <taxon>Actinomycetes</taxon>
        <taxon>Micrococcales</taxon>
        <taxon>Beutenbergiaceae</taxon>
        <taxon>Beutenbergia</taxon>
    </lineage>
</organism>
<name>C5BW61_BEUC1</name>
<dbReference type="InterPro" id="IPR036615">
    <property type="entry name" value="Mur_ligase_C_dom_sf"/>
</dbReference>
<feature type="binding site" evidence="9">
    <location>
        <begin position="130"/>
        <end position="136"/>
    </location>
    <ligand>
        <name>ATP</name>
        <dbReference type="ChEBI" id="CHEBI:30616"/>
    </ligand>
</feature>
<evidence type="ECO:0000256" key="3">
    <source>
        <dbReference type="ARBA" id="ARBA00022490"/>
    </source>
</evidence>
<dbReference type="KEGG" id="bcv:Bcav_2412"/>
<evidence type="ECO:0000256" key="4">
    <source>
        <dbReference type="ARBA" id="ARBA00022598"/>
    </source>
</evidence>
<dbReference type="InterPro" id="IPR018109">
    <property type="entry name" value="Folylpolyglutamate_synth_CS"/>
</dbReference>
<dbReference type="Pfam" id="PF21799">
    <property type="entry name" value="MurD-like_N"/>
    <property type="match status" value="1"/>
</dbReference>
<dbReference type="InterPro" id="IPR036565">
    <property type="entry name" value="Mur-like_cat_sf"/>
</dbReference>
<evidence type="ECO:0000256" key="2">
    <source>
        <dbReference type="ARBA" id="ARBA00004752"/>
    </source>
</evidence>
<keyword evidence="9 10" id="KW-0961">Cell wall biogenesis/degradation</keyword>
<protein>
    <recommendedName>
        <fullName evidence="9 10">UDP-N-acetylmuramoylalanine--D-glutamate ligase</fullName>
        <ecNumber evidence="9 10">6.3.2.9</ecNumber>
    </recommendedName>
    <alternativeName>
        <fullName evidence="9">D-glutamic acid-adding enzyme</fullName>
    </alternativeName>
    <alternativeName>
        <fullName evidence="9">UDP-N-acetylmuramoyl-L-alanyl-D-glutamate synthetase</fullName>
    </alternativeName>
</protein>
<evidence type="ECO:0000256" key="10">
    <source>
        <dbReference type="RuleBase" id="RU003664"/>
    </source>
</evidence>
<evidence type="ECO:0000259" key="11">
    <source>
        <dbReference type="Pfam" id="PF02875"/>
    </source>
</evidence>
<dbReference type="GO" id="GO:0006813">
    <property type="term" value="P:potassium ion transport"/>
    <property type="evidence" value="ECO:0007669"/>
    <property type="project" value="InterPro"/>
</dbReference>
<dbReference type="RefSeq" id="WP_015882902.1">
    <property type="nucleotide sequence ID" value="NC_012669.1"/>
</dbReference>
<comment type="subcellular location">
    <subcellularLocation>
        <location evidence="1 9 10">Cytoplasm</location>
    </subcellularLocation>
</comment>